<evidence type="ECO:0000256" key="6">
    <source>
        <dbReference type="ARBA" id="ARBA00022847"/>
    </source>
</evidence>
<evidence type="ECO:0000256" key="7">
    <source>
        <dbReference type="ARBA" id="ARBA00022989"/>
    </source>
</evidence>
<feature type="transmembrane region" description="Helical" evidence="9">
    <location>
        <begin position="185"/>
        <end position="206"/>
    </location>
</feature>
<protein>
    <submittedName>
        <fullName evidence="10">Sodium:alanine symporter family protein</fullName>
    </submittedName>
</protein>
<feature type="transmembrane region" description="Helical" evidence="9">
    <location>
        <begin position="301"/>
        <end position="324"/>
    </location>
</feature>
<feature type="transmembrane region" description="Helical" evidence="9">
    <location>
        <begin position="15"/>
        <end position="34"/>
    </location>
</feature>
<evidence type="ECO:0000256" key="9">
    <source>
        <dbReference type="RuleBase" id="RU363064"/>
    </source>
</evidence>
<keyword evidence="5 9" id="KW-0812">Transmembrane</keyword>
<evidence type="ECO:0000313" key="10">
    <source>
        <dbReference type="EMBL" id="PFK32893.1"/>
    </source>
</evidence>
<keyword evidence="6 9" id="KW-0769">Symport</keyword>
<dbReference type="GO" id="GO:0005886">
    <property type="term" value="C:plasma membrane"/>
    <property type="evidence" value="ECO:0007669"/>
    <property type="project" value="UniProtKB-SubCell"/>
</dbReference>
<dbReference type="PRINTS" id="PR00175">
    <property type="entry name" value="NAALASMPORT"/>
</dbReference>
<keyword evidence="8 9" id="KW-0472">Membrane</keyword>
<accession>A0A2B0LSZ4</accession>
<feature type="transmembrane region" description="Helical" evidence="9">
    <location>
        <begin position="147"/>
        <end position="165"/>
    </location>
</feature>
<feature type="transmembrane region" description="Helical" evidence="9">
    <location>
        <begin position="413"/>
        <end position="436"/>
    </location>
</feature>
<evidence type="ECO:0000256" key="4">
    <source>
        <dbReference type="ARBA" id="ARBA00022475"/>
    </source>
</evidence>
<gene>
    <name evidence="10" type="ORF">COI93_19100</name>
</gene>
<evidence type="ECO:0000256" key="1">
    <source>
        <dbReference type="ARBA" id="ARBA00004651"/>
    </source>
</evidence>
<dbReference type="InterPro" id="IPR001463">
    <property type="entry name" value="Na/Ala_symport"/>
</dbReference>
<dbReference type="FunFam" id="1.20.1740.10:FF:000004">
    <property type="entry name" value="Sodium:alanine symporter family protein"/>
    <property type="match status" value="1"/>
</dbReference>
<comment type="similarity">
    <text evidence="2 9">Belongs to the alanine or glycine:cation symporter (AGCS) (TC 2.A.25) family.</text>
</comment>
<sequence>MVDTFSRFLGITNNILWSYILIAMLIGLGLYFSFKLKFVQISHFREMIRLISNGFSKKGAKKDGISPFQAFCLSAAARIGIGNLAGVALAISMGGPGAVFWMWFIAIIGAATSFVECTLAQIYKIKDGRGFRGGPAYYMEKGLNKRWMGVWFSLLITVTYGLIFNSVQANTVTLAFENAFGLERYVVGIVMAALVAIIIFGGIKSIARITETIVPPMAIVYIAVAVFVVIKNFYILPDVFLEIFKGAFGLDQAVAGGIGAAMKFGIQRGLFATEAGMGSSPNAAATSHVTHPVKQGLVQALGVFVDTFLVCTSTAFIVLCSGAYKQTNLEGIELTQVALSSQIGPWASSFLAIIIFLFAFSSLLGNYYYGETNIAFIKESKAWLMIYRVAVVAMVVFGSVATLQTVWNMADLFMGLMVFTNLIAITLLGKFAYAALADYIKQKKAGKTPIFHASDIPNLQNTECWEDRRVEKEEQAVS</sequence>
<organism evidence="10 11">
    <name type="scientific">Bacillus cereus</name>
    <dbReference type="NCBI Taxonomy" id="1396"/>
    <lineage>
        <taxon>Bacteria</taxon>
        <taxon>Bacillati</taxon>
        <taxon>Bacillota</taxon>
        <taxon>Bacilli</taxon>
        <taxon>Bacillales</taxon>
        <taxon>Bacillaceae</taxon>
        <taxon>Bacillus</taxon>
        <taxon>Bacillus cereus group</taxon>
    </lineage>
</organism>
<dbReference type="Proteomes" id="UP000242656">
    <property type="component" value="Unassembled WGS sequence"/>
</dbReference>
<dbReference type="NCBIfam" id="TIGR00835">
    <property type="entry name" value="agcS"/>
    <property type="match status" value="1"/>
</dbReference>
<dbReference type="PANTHER" id="PTHR30330">
    <property type="entry name" value="AGSS FAMILY TRANSPORTER, SODIUM-ALANINE"/>
    <property type="match status" value="1"/>
</dbReference>
<name>A0A2B0LSZ4_BACCE</name>
<evidence type="ECO:0000256" key="5">
    <source>
        <dbReference type="ARBA" id="ARBA00022692"/>
    </source>
</evidence>
<comment type="caution">
    <text evidence="10">The sequence shown here is derived from an EMBL/GenBank/DDBJ whole genome shotgun (WGS) entry which is preliminary data.</text>
</comment>
<feature type="transmembrane region" description="Helical" evidence="9">
    <location>
        <begin position="70"/>
        <end position="94"/>
    </location>
</feature>
<reference evidence="10 11" key="1">
    <citation type="submission" date="2017-09" db="EMBL/GenBank/DDBJ databases">
        <title>Large-scale bioinformatics analysis of Bacillus genomes uncovers conserved roles of natural products in bacterial physiology.</title>
        <authorList>
            <consortium name="Agbiome Team Llc"/>
            <person name="Bleich R.M."/>
            <person name="Grubbs K.J."/>
            <person name="Santa Maria K.C."/>
            <person name="Allen S.E."/>
            <person name="Farag S."/>
            <person name="Shank E.A."/>
            <person name="Bowers A."/>
        </authorList>
    </citation>
    <scope>NUCLEOTIDE SEQUENCE [LARGE SCALE GENOMIC DNA]</scope>
    <source>
        <strain evidence="10 11">AFS083043</strain>
    </source>
</reference>
<dbReference type="PANTHER" id="PTHR30330:SF1">
    <property type="entry name" value="AMINO-ACID CARRIER PROTEIN ALST"/>
    <property type="match status" value="1"/>
</dbReference>
<feature type="transmembrane region" description="Helical" evidence="9">
    <location>
        <begin position="218"/>
        <end position="237"/>
    </location>
</feature>
<dbReference type="AlphaFoldDB" id="A0A2B0LSZ4"/>
<feature type="transmembrane region" description="Helical" evidence="9">
    <location>
        <begin position="344"/>
        <end position="364"/>
    </location>
</feature>
<evidence type="ECO:0000256" key="8">
    <source>
        <dbReference type="ARBA" id="ARBA00023136"/>
    </source>
</evidence>
<dbReference type="Pfam" id="PF01235">
    <property type="entry name" value="Na_Ala_symp"/>
    <property type="match status" value="1"/>
</dbReference>
<keyword evidence="7 9" id="KW-1133">Transmembrane helix</keyword>
<keyword evidence="4 9" id="KW-1003">Cell membrane</keyword>
<feature type="transmembrane region" description="Helical" evidence="9">
    <location>
        <begin position="385"/>
        <end position="407"/>
    </location>
</feature>
<proteinExistence type="inferred from homology"/>
<evidence type="ECO:0000313" key="11">
    <source>
        <dbReference type="Proteomes" id="UP000242656"/>
    </source>
</evidence>
<evidence type="ECO:0000256" key="2">
    <source>
        <dbReference type="ARBA" id="ARBA00009261"/>
    </source>
</evidence>
<dbReference type="GO" id="GO:0005283">
    <property type="term" value="F:amino acid:sodium symporter activity"/>
    <property type="evidence" value="ECO:0007669"/>
    <property type="project" value="InterPro"/>
</dbReference>
<comment type="subcellular location">
    <subcellularLocation>
        <location evidence="1 9">Cell membrane</location>
        <topology evidence="1 9">Multi-pass membrane protein</topology>
    </subcellularLocation>
</comment>
<keyword evidence="3 9" id="KW-0813">Transport</keyword>
<dbReference type="EMBL" id="NUWN01000083">
    <property type="protein sequence ID" value="PFK32893.1"/>
    <property type="molecule type" value="Genomic_DNA"/>
</dbReference>
<dbReference type="Gene3D" id="1.20.1740.10">
    <property type="entry name" value="Amino acid/polyamine transporter I"/>
    <property type="match status" value="1"/>
</dbReference>
<dbReference type="RefSeq" id="WP_098492106.1">
    <property type="nucleotide sequence ID" value="NZ_NUWN01000083.1"/>
</dbReference>
<evidence type="ECO:0000256" key="3">
    <source>
        <dbReference type="ARBA" id="ARBA00022448"/>
    </source>
</evidence>